<feature type="domain" description="Predicted hydrolase N-terminal" evidence="3">
    <location>
        <begin position="5"/>
        <end position="186"/>
    </location>
</feature>
<dbReference type="AlphaFoldDB" id="A0A9X4M1D8"/>
<evidence type="ECO:0000256" key="1">
    <source>
        <dbReference type="SAM" id="MobiDB-lite"/>
    </source>
</evidence>
<protein>
    <submittedName>
        <fullName evidence="4">Alpha/beta hydrolase family protein</fullName>
    </submittedName>
</protein>
<organism evidence="4 5">
    <name type="scientific">Speluncibacter jeojiensis</name>
    <dbReference type="NCBI Taxonomy" id="2710754"/>
    <lineage>
        <taxon>Bacteria</taxon>
        <taxon>Bacillati</taxon>
        <taxon>Actinomycetota</taxon>
        <taxon>Actinomycetes</taxon>
        <taxon>Mycobacteriales</taxon>
        <taxon>Speluncibacteraceae</taxon>
        <taxon>Speluncibacter</taxon>
    </lineage>
</organism>
<dbReference type="Pfam" id="PF06259">
    <property type="entry name" value="Abhydrolase_8"/>
    <property type="match status" value="1"/>
</dbReference>
<feature type="domain" description="DUF1023" evidence="2">
    <location>
        <begin position="332"/>
        <end position="500"/>
    </location>
</feature>
<dbReference type="EMBL" id="JANRHA010000012">
    <property type="protein sequence ID" value="MDG3016230.1"/>
    <property type="molecule type" value="Genomic_DNA"/>
</dbReference>
<accession>A0A9X4M1D8</accession>
<evidence type="ECO:0000313" key="4">
    <source>
        <dbReference type="EMBL" id="MDG3016230.1"/>
    </source>
</evidence>
<comment type="caution">
    <text evidence="4">The sequence shown here is derived from an EMBL/GenBank/DDBJ whole genome shotgun (WGS) entry which is preliminary data.</text>
</comment>
<sequence>MPAPSFPHLDIRTVLARVPDDPWIIHDQLLVGDAPAIERLGNAFARSAVQMTEADNVFAHARKHFADGYRSGSAGGKTTTSPIDDSPLVTGLAHDLPLSAGALTSTSSDLDAIATALAGAQATAGAALPGLESVLWRIDERLADVADPADRSALTDQAVATVRDEGHRMRTVRDDYAELLDARIANIELRADLRPAPSPTGRVSDAVPGPGSPPRQVRAWWERLDEATRQRLLATQSERLGNLNGIPVAARGLANERVMRADIDRIEVAAATHPSASVDEITVHPGRYGLTDRDITRYTNARQCEQALLRQSDDGANPVHLMTYQPESLGGRGRAAVTLGDPDTAAHTAVVVPGVGSSVRAGYLSRADGLNLYREAAPADPRTSTAVVLWMGYETPDAPSDLRLATPELARRGGALLAADVNGLEATHVGAGAHVTVIGHSYGATTVADAAAADGMRTHDVVLVGCPGTDLARGAGDFHLTGGDVFVGDASSDPVGHIPEAVHGGADAARLLPQLAPLARVSDAGVAGLGSDPAADGYGSVRFKAEVPGGHTLSWRDHSHYFAPGSESLYSMADVVSGNGSLLEEHGMTARHRIGVPLVEVPTPWGGSLRLPFSGGLAVDPEGLRGGVTDGHRHESAPAPAPRV</sequence>
<evidence type="ECO:0000259" key="3">
    <source>
        <dbReference type="Pfam" id="PF22905"/>
    </source>
</evidence>
<dbReference type="Proteomes" id="UP001152755">
    <property type="component" value="Unassembled WGS sequence"/>
</dbReference>
<keyword evidence="4" id="KW-0378">Hydrolase</keyword>
<feature type="region of interest" description="Disordered" evidence="1">
    <location>
        <begin position="624"/>
        <end position="644"/>
    </location>
</feature>
<dbReference type="Pfam" id="PF22905">
    <property type="entry name" value="Hydro_N_hd"/>
    <property type="match status" value="1"/>
</dbReference>
<dbReference type="InterPro" id="IPR054469">
    <property type="entry name" value="Pred_hydrolase_N"/>
</dbReference>
<gene>
    <name evidence="4" type="ORF">NVS88_16875</name>
</gene>
<dbReference type="InterPro" id="IPR010427">
    <property type="entry name" value="DUF1023"/>
</dbReference>
<feature type="region of interest" description="Disordered" evidence="1">
    <location>
        <begin position="195"/>
        <end position="215"/>
    </location>
</feature>
<name>A0A9X4M1D8_9ACTN</name>
<proteinExistence type="predicted"/>
<dbReference type="RefSeq" id="WP_332520442.1">
    <property type="nucleotide sequence ID" value="NZ_JANRHA010000012.1"/>
</dbReference>
<keyword evidence="5" id="KW-1185">Reference proteome</keyword>
<reference evidence="4" key="1">
    <citation type="submission" date="2022-08" db="EMBL/GenBank/DDBJ databases">
        <title>Genome analysis of Corynebacteriales strain.</title>
        <authorList>
            <person name="Lee S.D."/>
        </authorList>
    </citation>
    <scope>NUCLEOTIDE SEQUENCE</scope>
    <source>
        <strain evidence="4">D3-21</strain>
    </source>
</reference>
<dbReference type="GO" id="GO:0016787">
    <property type="term" value="F:hydrolase activity"/>
    <property type="evidence" value="ECO:0007669"/>
    <property type="project" value="UniProtKB-KW"/>
</dbReference>
<evidence type="ECO:0000259" key="2">
    <source>
        <dbReference type="Pfam" id="PF06259"/>
    </source>
</evidence>
<evidence type="ECO:0000313" key="5">
    <source>
        <dbReference type="Proteomes" id="UP001152755"/>
    </source>
</evidence>